<comment type="catalytic activity">
    <reaction evidence="8 9">
        <text>tRNA(Leu) + L-leucine + ATP = L-leucyl-tRNA(Leu) + AMP + diphosphate</text>
        <dbReference type="Rhea" id="RHEA:11688"/>
        <dbReference type="Rhea" id="RHEA-COMP:9613"/>
        <dbReference type="Rhea" id="RHEA-COMP:9622"/>
        <dbReference type="ChEBI" id="CHEBI:30616"/>
        <dbReference type="ChEBI" id="CHEBI:33019"/>
        <dbReference type="ChEBI" id="CHEBI:57427"/>
        <dbReference type="ChEBI" id="CHEBI:78442"/>
        <dbReference type="ChEBI" id="CHEBI:78494"/>
        <dbReference type="ChEBI" id="CHEBI:456215"/>
        <dbReference type="EC" id="6.1.1.4"/>
    </reaction>
</comment>
<dbReference type="InterPro" id="IPR002300">
    <property type="entry name" value="aa-tRNA-synth_Ia"/>
</dbReference>
<evidence type="ECO:0000256" key="9">
    <source>
        <dbReference type="HAMAP-Rule" id="MF_00049"/>
    </source>
</evidence>
<dbReference type="Proteomes" id="UP000231701">
    <property type="component" value="Chromosome"/>
</dbReference>
<dbReference type="Pfam" id="PF13603">
    <property type="entry name" value="tRNA-synt_1_2"/>
    <property type="match status" value="1"/>
</dbReference>
<dbReference type="OrthoDB" id="5287134at2"/>
<dbReference type="Gene3D" id="1.10.730.10">
    <property type="entry name" value="Isoleucyl-tRNA Synthetase, Domain 1"/>
    <property type="match status" value="1"/>
</dbReference>
<dbReference type="HAMAP" id="MF_00049_B">
    <property type="entry name" value="Leu_tRNA_synth_B"/>
    <property type="match status" value="1"/>
</dbReference>
<dbReference type="FunFam" id="3.40.50.620:FF:000056">
    <property type="entry name" value="Leucine--tRNA ligase"/>
    <property type="match status" value="1"/>
</dbReference>
<dbReference type="GO" id="GO:0006429">
    <property type="term" value="P:leucyl-tRNA aminoacylation"/>
    <property type="evidence" value="ECO:0007669"/>
    <property type="project" value="UniProtKB-UniRule"/>
</dbReference>
<evidence type="ECO:0000313" key="16">
    <source>
        <dbReference type="Proteomes" id="UP000231701"/>
    </source>
</evidence>
<dbReference type="GO" id="GO:0002161">
    <property type="term" value="F:aminoacyl-tRNA deacylase activity"/>
    <property type="evidence" value="ECO:0007669"/>
    <property type="project" value="InterPro"/>
</dbReference>
<dbReference type="InterPro" id="IPR001412">
    <property type="entry name" value="aa-tRNA-synth_I_CS"/>
</dbReference>
<evidence type="ECO:0000256" key="8">
    <source>
        <dbReference type="ARBA" id="ARBA00047469"/>
    </source>
</evidence>
<dbReference type="PANTHER" id="PTHR43740:SF2">
    <property type="entry name" value="LEUCINE--TRNA LIGASE, MITOCHONDRIAL"/>
    <property type="match status" value="1"/>
</dbReference>
<dbReference type="SUPFAM" id="SSF47323">
    <property type="entry name" value="Anticodon-binding domain of a subclass of class I aminoacyl-tRNA synthetases"/>
    <property type="match status" value="1"/>
</dbReference>
<evidence type="ECO:0000256" key="3">
    <source>
        <dbReference type="ARBA" id="ARBA00022598"/>
    </source>
</evidence>
<dbReference type="FunFam" id="3.40.50.620:FF:000003">
    <property type="entry name" value="Leucine--tRNA ligase"/>
    <property type="match status" value="1"/>
</dbReference>
<feature type="domain" description="Leucyl-tRNA synthetase editing" evidence="14">
    <location>
        <begin position="223"/>
        <end position="404"/>
    </location>
</feature>
<keyword evidence="16" id="KW-1185">Reference proteome</keyword>
<dbReference type="InterPro" id="IPR009080">
    <property type="entry name" value="tRNAsynth_Ia_anticodon-bd"/>
</dbReference>
<evidence type="ECO:0000256" key="1">
    <source>
        <dbReference type="ARBA" id="ARBA00005594"/>
    </source>
</evidence>
<keyword evidence="2 9" id="KW-0963">Cytoplasm</keyword>
<proteinExistence type="inferred from homology"/>
<dbReference type="GO" id="GO:0005524">
    <property type="term" value="F:ATP binding"/>
    <property type="evidence" value="ECO:0007669"/>
    <property type="project" value="UniProtKB-UniRule"/>
</dbReference>
<evidence type="ECO:0000256" key="6">
    <source>
        <dbReference type="ARBA" id="ARBA00022917"/>
    </source>
</evidence>
<accession>A0A2K8L087</accession>
<evidence type="ECO:0000256" key="10">
    <source>
        <dbReference type="RuleBase" id="RU363035"/>
    </source>
</evidence>
<evidence type="ECO:0000256" key="2">
    <source>
        <dbReference type="ARBA" id="ARBA00022490"/>
    </source>
</evidence>
<dbReference type="Pfam" id="PF00133">
    <property type="entry name" value="tRNA-synt_1"/>
    <property type="match status" value="1"/>
</dbReference>
<keyword evidence="7 9" id="KW-0030">Aminoacyl-tRNA synthetase</keyword>
<dbReference type="EMBL" id="CP018799">
    <property type="protein sequence ID" value="ATX80677.1"/>
    <property type="molecule type" value="Genomic_DNA"/>
</dbReference>
<evidence type="ECO:0000259" key="11">
    <source>
        <dbReference type="Pfam" id="PF00133"/>
    </source>
</evidence>
<keyword evidence="4 9" id="KW-0547">Nucleotide-binding</keyword>
<dbReference type="InterPro" id="IPR009008">
    <property type="entry name" value="Val/Leu/Ile-tRNA-synth_edit"/>
</dbReference>
<feature type="domain" description="Methionyl/Valyl/Leucyl/Isoleucyl-tRNA synthetase anticodon-binding" evidence="12">
    <location>
        <begin position="662"/>
        <end position="778"/>
    </location>
</feature>
<dbReference type="EC" id="6.1.1.4" evidence="9"/>
<dbReference type="PANTHER" id="PTHR43740">
    <property type="entry name" value="LEUCYL-TRNA SYNTHETASE"/>
    <property type="match status" value="1"/>
</dbReference>
<dbReference type="SUPFAM" id="SSF50677">
    <property type="entry name" value="ValRS/IleRS/LeuRS editing domain"/>
    <property type="match status" value="1"/>
</dbReference>
<keyword evidence="6 9" id="KW-0648">Protein biosynthesis</keyword>
<dbReference type="AlphaFoldDB" id="A0A2K8L087"/>
<dbReference type="InterPro" id="IPR002302">
    <property type="entry name" value="Leu-tRNA-ligase"/>
</dbReference>
<sequence length="820" mass="91158">MSERYEAEGIEAKWQQRWIDADIDSASDDPADTRESYYCLVMFPYPSGNLHMGHVRNYCLGDAVARYKRMQGFNVLHPIGWDAFGLPAENAAIKHHRPPAEWTYANIDQMRTQLKRLGLSYDWSREIATCRPEYYRWEQWLFTKLMEKGLAYQANAEVNWCDPCHTVLANEQVVDGVCWRCDTPVIKKNLKQWFIRITDYAEELLADLDKLTGWPEKVVGMQRNWIGKSSGAEVSFRLEGSDETLDIFTTRPDTLMGVSYMAVAAAHPLAQKAAESHVDLAAFIDECSKISTKEADIETMEKKGMATGFNAVHPVTGASVPIWVANFVLMGYGTGAVMSVPGHDVRDFEFAKKYDLPIKQVIAPAEGDWDIESAAFTEAGTLINSGQFDGLDSVAAKQVITEWLSEQGKGSERVQYRLRDWLVSRQRYWGAPIPVIHCDDCGAVPVPDDQLPVELPTDLQPTGGASPLTECEAFKHADCPKCGKAAERELDTFDTFMESSWYMSRYTSPRSDAAMVDGGAISRWAPVDQYIGGVEHAVLHLLYARFYHKLMRDAGLFTSEQGGDEPFKNLLTQGMVLKDGTKMSKSKGNTVDPKAIIERFGADTARLFTLFAAPPEKELEWNDAGVEGGHRFLKRVWKLLEKLESPTDGDEDAATVKALRFTIHSTIQRVTYAFEHGFAFNVAIAALMELSNALHAFEPKGASGSAACREGIEVLATMLAPFVPHFACEIGERIGMGEMAVVSQWPKVDEAALEQNEITLAVQVQGKRRGEITVAKDVDQDGAMAAAKAEPSINKWLEGMQVVKIILVPGRLLNIVVKPA</sequence>
<comment type="similarity">
    <text evidence="1 9 10">Belongs to the class-I aminoacyl-tRNA synthetase family.</text>
</comment>
<dbReference type="InterPro" id="IPR025709">
    <property type="entry name" value="Leu_tRNA-synth_edit"/>
</dbReference>
<dbReference type="GO" id="GO:0004823">
    <property type="term" value="F:leucine-tRNA ligase activity"/>
    <property type="evidence" value="ECO:0007669"/>
    <property type="project" value="UniProtKB-UniRule"/>
</dbReference>
<dbReference type="InterPro" id="IPR014729">
    <property type="entry name" value="Rossmann-like_a/b/a_fold"/>
</dbReference>
<evidence type="ECO:0000256" key="7">
    <source>
        <dbReference type="ARBA" id="ARBA00023146"/>
    </source>
</evidence>
<dbReference type="Gene3D" id="3.40.50.620">
    <property type="entry name" value="HUPs"/>
    <property type="match status" value="2"/>
</dbReference>
<dbReference type="FunFam" id="3.90.740.10:FF:000012">
    <property type="entry name" value="Leucine--tRNA ligase"/>
    <property type="match status" value="1"/>
</dbReference>
<dbReference type="PRINTS" id="PR00985">
    <property type="entry name" value="TRNASYNTHLEU"/>
</dbReference>
<organism evidence="15 16">
    <name type="scientific">Mariprofundus aestuarium</name>
    <dbReference type="NCBI Taxonomy" id="1921086"/>
    <lineage>
        <taxon>Bacteria</taxon>
        <taxon>Pseudomonadati</taxon>
        <taxon>Pseudomonadota</taxon>
        <taxon>Candidatius Mariprofundia</taxon>
        <taxon>Mariprofundales</taxon>
        <taxon>Mariprofundaceae</taxon>
        <taxon>Mariprofundus</taxon>
    </lineage>
</organism>
<dbReference type="FunFam" id="1.10.730.10:FF:000002">
    <property type="entry name" value="Leucine--tRNA ligase"/>
    <property type="match status" value="1"/>
</dbReference>
<evidence type="ECO:0000313" key="15">
    <source>
        <dbReference type="EMBL" id="ATX80677.1"/>
    </source>
</evidence>
<evidence type="ECO:0000256" key="5">
    <source>
        <dbReference type="ARBA" id="ARBA00022840"/>
    </source>
</evidence>
<keyword evidence="5 9" id="KW-0067">ATP-binding</keyword>
<dbReference type="CDD" id="cd00812">
    <property type="entry name" value="LeuRS_core"/>
    <property type="match status" value="1"/>
</dbReference>
<dbReference type="PROSITE" id="PS00178">
    <property type="entry name" value="AA_TRNA_LIGASE_I"/>
    <property type="match status" value="1"/>
</dbReference>
<name>A0A2K8L087_MARES</name>
<dbReference type="RefSeq" id="WP_100278419.1">
    <property type="nucleotide sequence ID" value="NZ_CP018799.1"/>
</dbReference>
<dbReference type="InterPro" id="IPR013155">
    <property type="entry name" value="M/V/L/I-tRNA-synth_anticd-bd"/>
</dbReference>
<feature type="short sequence motif" description="'HIGH' region" evidence="9">
    <location>
        <begin position="44"/>
        <end position="54"/>
    </location>
</feature>
<feature type="short sequence motif" description="'KMSKS' region" evidence="9">
    <location>
        <begin position="582"/>
        <end position="586"/>
    </location>
</feature>
<reference evidence="15 16" key="1">
    <citation type="submission" date="2016-12" db="EMBL/GenBank/DDBJ databases">
        <title>Isolation and genomic insights into novel planktonic Zetaproteobacteria from stratified waters of the Chesapeake Bay.</title>
        <authorList>
            <person name="McAllister S.M."/>
            <person name="Kato S."/>
            <person name="Chan C.S."/>
            <person name="Chiu B.K."/>
            <person name="Field E.K."/>
        </authorList>
    </citation>
    <scope>NUCLEOTIDE SEQUENCE [LARGE SCALE GENOMIC DNA]</scope>
    <source>
        <strain evidence="15 16">CP-5</strain>
    </source>
</reference>
<feature type="binding site" evidence="9">
    <location>
        <position position="585"/>
    </location>
    <ligand>
        <name>ATP</name>
        <dbReference type="ChEBI" id="CHEBI:30616"/>
    </ligand>
</feature>
<dbReference type="GO" id="GO:0005829">
    <property type="term" value="C:cytosol"/>
    <property type="evidence" value="ECO:0007669"/>
    <property type="project" value="TreeGrafter"/>
</dbReference>
<comment type="subcellular location">
    <subcellularLocation>
        <location evidence="9">Cytoplasm</location>
    </subcellularLocation>
</comment>
<feature type="domain" description="Methionyl/Leucyl tRNA synthetase" evidence="13">
    <location>
        <begin position="42"/>
        <end position="182"/>
    </location>
</feature>
<dbReference type="SUPFAM" id="SSF52374">
    <property type="entry name" value="Nucleotidylyl transferase"/>
    <property type="match status" value="1"/>
</dbReference>
<dbReference type="Gene3D" id="3.10.20.590">
    <property type="match status" value="1"/>
</dbReference>
<keyword evidence="3 9" id="KW-0436">Ligase</keyword>
<dbReference type="KEGG" id="maes:Ga0123461_2274"/>
<evidence type="ECO:0000259" key="12">
    <source>
        <dbReference type="Pfam" id="PF08264"/>
    </source>
</evidence>
<protein>
    <recommendedName>
        <fullName evidence="9">Leucine--tRNA ligase</fullName>
        <ecNumber evidence="9">6.1.1.4</ecNumber>
    </recommendedName>
    <alternativeName>
        <fullName evidence="9">Leucyl-tRNA synthetase</fullName>
        <shortName evidence="9">LeuRS</shortName>
    </alternativeName>
</protein>
<dbReference type="NCBIfam" id="TIGR00396">
    <property type="entry name" value="leuS_bact"/>
    <property type="match status" value="1"/>
</dbReference>
<dbReference type="InterPro" id="IPR015413">
    <property type="entry name" value="Methionyl/Leucyl_tRNA_Synth"/>
</dbReference>
<dbReference type="Pfam" id="PF09334">
    <property type="entry name" value="tRNA-synt_1g"/>
    <property type="match status" value="1"/>
</dbReference>
<evidence type="ECO:0000259" key="13">
    <source>
        <dbReference type="Pfam" id="PF09334"/>
    </source>
</evidence>
<dbReference type="CDD" id="cd07958">
    <property type="entry name" value="Anticodon_Ia_Leu_BEm"/>
    <property type="match status" value="1"/>
</dbReference>
<feature type="domain" description="Aminoacyl-tRNA synthetase class Ia" evidence="11">
    <location>
        <begin position="417"/>
        <end position="621"/>
    </location>
</feature>
<dbReference type="Pfam" id="PF08264">
    <property type="entry name" value="Anticodon_1"/>
    <property type="match status" value="1"/>
</dbReference>
<evidence type="ECO:0000259" key="14">
    <source>
        <dbReference type="Pfam" id="PF13603"/>
    </source>
</evidence>
<evidence type="ECO:0000256" key="4">
    <source>
        <dbReference type="ARBA" id="ARBA00022741"/>
    </source>
</evidence>
<gene>
    <name evidence="9" type="primary">leuS</name>
    <name evidence="15" type="ORF">Ga0123461_2274</name>
</gene>